<dbReference type="OrthoDB" id="7584044at2"/>
<feature type="domain" description="HTH crp-type" evidence="4">
    <location>
        <begin position="152"/>
        <end position="226"/>
    </location>
</feature>
<dbReference type="EMBL" id="VZZK01000032">
    <property type="protein sequence ID" value="KAB1075963.1"/>
    <property type="molecule type" value="Genomic_DNA"/>
</dbReference>
<evidence type="ECO:0000256" key="1">
    <source>
        <dbReference type="ARBA" id="ARBA00023015"/>
    </source>
</evidence>
<protein>
    <submittedName>
        <fullName evidence="5">Crp/Fnr family transcriptional regulator</fullName>
    </submittedName>
</protein>
<dbReference type="Gene3D" id="1.10.10.10">
    <property type="entry name" value="Winged helix-like DNA-binding domain superfamily/Winged helix DNA-binding domain"/>
    <property type="match status" value="1"/>
</dbReference>
<dbReference type="InterPro" id="IPR014710">
    <property type="entry name" value="RmlC-like_jellyroll"/>
</dbReference>
<sequence>MSSASDAELAPLIRKLESIATLSDAARHAVCELPMSVRVLEPEHDIARDKEQPAHCCVVLTGWAYRYKLLNEGRRQILSFHVPGDVPDLQSLHLKVMDHSLATLTQCRLGFIPHESLHALCLHFPDAATALWRDTLVDAAIFREWMTGIGRRTAHGRIAHVFCEMYVKLNAVGLAENHRCLWPVTQVNIGDALGLSNVHVNRVMQDLRAQGMIGRQGRELIIHDWDALCALGEFDETYMHLERKAAA</sequence>
<dbReference type="Pfam" id="PF13545">
    <property type="entry name" value="HTH_Crp_2"/>
    <property type="match status" value="1"/>
</dbReference>
<dbReference type="InterPro" id="IPR012318">
    <property type="entry name" value="HTH_CRP"/>
</dbReference>
<dbReference type="GO" id="GO:0003677">
    <property type="term" value="F:DNA binding"/>
    <property type="evidence" value="ECO:0007669"/>
    <property type="project" value="UniProtKB-KW"/>
</dbReference>
<dbReference type="SUPFAM" id="SSF51206">
    <property type="entry name" value="cAMP-binding domain-like"/>
    <property type="match status" value="1"/>
</dbReference>
<dbReference type="InterPro" id="IPR000595">
    <property type="entry name" value="cNMP-bd_dom"/>
</dbReference>
<keyword evidence="6" id="KW-1185">Reference proteome</keyword>
<evidence type="ECO:0000313" key="6">
    <source>
        <dbReference type="Proteomes" id="UP000474159"/>
    </source>
</evidence>
<comment type="caution">
    <text evidence="5">The sequence shown here is derived from an EMBL/GenBank/DDBJ whole genome shotgun (WGS) entry which is preliminary data.</text>
</comment>
<dbReference type="Proteomes" id="UP000474159">
    <property type="component" value="Unassembled WGS sequence"/>
</dbReference>
<evidence type="ECO:0000256" key="3">
    <source>
        <dbReference type="ARBA" id="ARBA00023163"/>
    </source>
</evidence>
<dbReference type="AlphaFoldDB" id="A0A6L3SV11"/>
<keyword evidence="3" id="KW-0804">Transcription</keyword>
<keyword evidence="1" id="KW-0805">Transcription regulation</keyword>
<evidence type="ECO:0000313" key="5">
    <source>
        <dbReference type="EMBL" id="KAB1075963.1"/>
    </source>
</evidence>
<evidence type="ECO:0000256" key="2">
    <source>
        <dbReference type="ARBA" id="ARBA00023125"/>
    </source>
</evidence>
<organism evidence="5 6">
    <name type="scientific">Methylobacterium soli</name>
    <dbReference type="NCBI Taxonomy" id="553447"/>
    <lineage>
        <taxon>Bacteria</taxon>
        <taxon>Pseudomonadati</taxon>
        <taxon>Pseudomonadota</taxon>
        <taxon>Alphaproteobacteria</taxon>
        <taxon>Hyphomicrobiales</taxon>
        <taxon>Methylobacteriaceae</taxon>
        <taxon>Methylobacterium</taxon>
    </lineage>
</organism>
<dbReference type="InterPro" id="IPR036390">
    <property type="entry name" value="WH_DNA-bd_sf"/>
</dbReference>
<dbReference type="Gene3D" id="2.60.120.10">
    <property type="entry name" value="Jelly Rolls"/>
    <property type="match status" value="1"/>
</dbReference>
<dbReference type="InterPro" id="IPR036388">
    <property type="entry name" value="WH-like_DNA-bd_sf"/>
</dbReference>
<dbReference type="RefSeq" id="WP_151003178.1">
    <property type="nucleotide sequence ID" value="NZ_BPQY01000560.1"/>
</dbReference>
<dbReference type="CDD" id="cd00038">
    <property type="entry name" value="CAP_ED"/>
    <property type="match status" value="1"/>
</dbReference>
<keyword evidence="2" id="KW-0238">DNA-binding</keyword>
<dbReference type="SUPFAM" id="SSF46785">
    <property type="entry name" value="Winged helix' DNA-binding domain"/>
    <property type="match status" value="1"/>
</dbReference>
<evidence type="ECO:0000259" key="4">
    <source>
        <dbReference type="PROSITE" id="PS51063"/>
    </source>
</evidence>
<name>A0A6L3SV11_9HYPH</name>
<reference evidence="5 6" key="1">
    <citation type="submission" date="2019-09" db="EMBL/GenBank/DDBJ databases">
        <title>YIM 48816 draft genome.</title>
        <authorList>
            <person name="Jiang L."/>
        </authorList>
    </citation>
    <scope>NUCLEOTIDE SEQUENCE [LARGE SCALE GENOMIC DNA]</scope>
    <source>
        <strain evidence="5 6">YIM 48816</strain>
    </source>
</reference>
<dbReference type="GO" id="GO:0006355">
    <property type="term" value="P:regulation of DNA-templated transcription"/>
    <property type="evidence" value="ECO:0007669"/>
    <property type="project" value="InterPro"/>
</dbReference>
<gene>
    <name evidence="5" type="ORF">F6X53_24360</name>
</gene>
<dbReference type="PROSITE" id="PS51063">
    <property type="entry name" value="HTH_CRP_2"/>
    <property type="match status" value="1"/>
</dbReference>
<accession>A0A6L3SV11</accession>
<dbReference type="SMART" id="SM00419">
    <property type="entry name" value="HTH_CRP"/>
    <property type="match status" value="1"/>
</dbReference>
<dbReference type="Pfam" id="PF00027">
    <property type="entry name" value="cNMP_binding"/>
    <property type="match status" value="1"/>
</dbReference>
<dbReference type="InterPro" id="IPR018490">
    <property type="entry name" value="cNMP-bd_dom_sf"/>
</dbReference>
<proteinExistence type="predicted"/>